<gene>
    <name evidence="1" type="ORF">CAL15_10340</name>
</gene>
<accession>A0A1W6ZBM3</accession>
<dbReference type="OrthoDB" id="7593450at2"/>
<dbReference type="Proteomes" id="UP000194161">
    <property type="component" value="Chromosome"/>
</dbReference>
<keyword evidence="2" id="KW-1185">Reference proteome</keyword>
<dbReference type="InterPro" id="IPR011990">
    <property type="entry name" value="TPR-like_helical_dom_sf"/>
</dbReference>
<dbReference type="Gene3D" id="1.20.58.320">
    <property type="entry name" value="TPR-like"/>
    <property type="match status" value="1"/>
</dbReference>
<dbReference type="Pfam" id="PF06041">
    <property type="entry name" value="DUF924"/>
    <property type="match status" value="1"/>
</dbReference>
<sequence length="182" mass="20919">MTRYDDTPQGVLQFWRDAGPGRWFTKHPEFDQQCSELWAGAHLSAARRERDHWAADAAGVLALLILLDQYPRNAYRGTAHMYATDPLARHFARVAVDAGLDTRIEPELRAFCYMPFEHSEDLDDQRLAVRYMESLGPSWHEYALVHQRIIERFGRFPHRNAQLGRTSTSEELQFLADGGFAG</sequence>
<dbReference type="AlphaFoldDB" id="A0A1W6ZBM3"/>
<evidence type="ECO:0000313" key="1">
    <source>
        <dbReference type="EMBL" id="ARP94751.1"/>
    </source>
</evidence>
<dbReference type="STRING" id="463040.CAL15_10340"/>
<dbReference type="KEGG" id="bgm:CAL15_10340"/>
<dbReference type="SUPFAM" id="SSF48452">
    <property type="entry name" value="TPR-like"/>
    <property type="match status" value="1"/>
</dbReference>
<reference evidence="1 2" key="1">
    <citation type="submission" date="2017-05" db="EMBL/GenBank/DDBJ databases">
        <title>Complete and WGS of Bordetella genogroups.</title>
        <authorList>
            <person name="Spilker T."/>
            <person name="LiPuma J."/>
        </authorList>
    </citation>
    <scope>NUCLEOTIDE SEQUENCE [LARGE SCALE GENOMIC DNA]</scope>
    <source>
        <strain evidence="1 2">AU7206</strain>
    </source>
</reference>
<evidence type="ECO:0008006" key="3">
    <source>
        <dbReference type="Google" id="ProtNLM"/>
    </source>
</evidence>
<dbReference type="EMBL" id="CP021111">
    <property type="protein sequence ID" value="ARP94751.1"/>
    <property type="molecule type" value="Genomic_DNA"/>
</dbReference>
<dbReference type="Gene3D" id="1.25.40.10">
    <property type="entry name" value="Tetratricopeptide repeat domain"/>
    <property type="match status" value="1"/>
</dbReference>
<proteinExistence type="predicted"/>
<name>A0A1W6ZBM3_9BORD</name>
<dbReference type="RefSeq" id="WP_086078517.1">
    <property type="nucleotide sequence ID" value="NZ_CP021111.1"/>
</dbReference>
<dbReference type="InterPro" id="IPR010323">
    <property type="entry name" value="DUF924"/>
</dbReference>
<evidence type="ECO:0000313" key="2">
    <source>
        <dbReference type="Proteomes" id="UP000194161"/>
    </source>
</evidence>
<organism evidence="1 2">
    <name type="scientific">Bordetella genomosp. 13</name>
    <dbReference type="NCBI Taxonomy" id="463040"/>
    <lineage>
        <taxon>Bacteria</taxon>
        <taxon>Pseudomonadati</taxon>
        <taxon>Pseudomonadota</taxon>
        <taxon>Betaproteobacteria</taxon>
        <taxon>Burkholderiales</taxon>
        <taxon>Alcaligenaceae</taxon>
        <taxon>Bordetella</taxon>
    </lineage>
</organism>
<protein>
    <recommendedName>
        <fullName evidence="3">SpoVR like family protein</fullName>
    </recommendedName>
</protein>